<evidence type="ECO:0000313" key="4">
    <source>
        <dbReference type="Proteomes" id="UP000177506"/>
    </source>
</evidence>
<evidence type="ECO:0000256" key="1">
    <source>
        <dbReference type="ARBA" id="ARBA00006845"/>
    </source>
</evidence>
<dbReference type="AlphaFoldDB" id="A0A1G1TKY4"/>
<evidence type="ECO:0000259" key="2">
    <source>
        <dbReference type="Pfam" id="PF01337"/>
    </source>
</evidence>
<name>A0A1G1TKY4_9BACT</name>
<dbReference type="Proteomes" id="UP000177506">
    <property type="component" value="Unassembled WGS sequence"/>
</dbReference>
<comment type="similarity">
    <text evidence="1">Belongs to the barstar family.</text>
</comment>
<dbReference type="InterPro" id="IPR035905">
    <property type="entry name" value="Barstar-like_sf"/>
</dbReference>
<gene>
    <name evidence="3" type="ORF">BEN49_19410</name>
</gene>
<dbReference type="EMBL" id="MDZA01000051">
    <property type="protein sequence ID" value="OGX91549.1"/>
    <property type="molecule type" value="Genomic_DNA"/>
</dbReference>
<dbReference type="SUPFAM" id="SSF52038">
    <property type="entry name" value="Barstar-related"/>
    <property type="match status" value="1"/>
</dbReference>
<accession>A0A1G1TKY4</accession>
<proteinExistence type="inferred from homology"/>
<evidence type="ECO:0000313" key="3">
    <source>
        <dbReference type="EMBL" id="OGX91549.1"/>
    </source>
</evidence>
<comment type="caution">
    <text evidence="3">The sequence shown here is derived from an EMBL/GenBank/DDBJ whole genome shotgun (WGS) entry which is preliminary data.</text>
</comment>
<sequence length="91" mass="10488">MQIMTIDLTNVNTKAGFHMLMKSQLGFPNWYGVSWDAFWDAIIAVVEMPDCVVLQNWETFAQACPKDMQILRQVIADYHQEVPGKQLVLEE</sequence>
<organism evidence="3 4">
    <name type="scientific">Hymenobacter coccineus</name>
    <dbReference type="NCBI Taxonomy" id="1908235"/>
    <lineage>
        <taxon>Bacteria</taxon>
        <taxon>Pseudomonadati</taxon>
        <taxon>Bacteroidota</taxon>
        <taxon>Cytophagia</taxon>
        <taxon>Cytophagales</taxon>
        <taxon>Hymenobacteraceae</taxon>
        <taxon>Hymenobacter</taxon>
    </lineage>
</organism>
<reference evidence="3 4" key="1">
    <citation type="submission" date="2016-08" db="EMBL/GenBank/DDBJ databases">
        <title>Hymenobacter coccineus sp. nov., Hymenobacter lapidarius sp. nov. and Hymenobacter glacialis sp. nov., isolated from Antarctic soil.</title>
        <authorList>
            <person name="Sedlacek I."/>
            <person name="Kralova S."/>
            <person name="Kyrova K."/>
            <person name="Maslanova I."/>
            <person name="Stankova E."/>
            <person name="Vrbovska V."/>
            <person name="Nemec M."/>
            <person name="Bartak M."/>
            <person name="Svec P."/>
            <person name="Busse H.-J."/>
            <person name="Pantucek R."/>
        </authorList>
    </citation>
    <scope>NUCLEOTIDE SEQUENCE [LARGE SCALE GENOMIC DNA]</scope>
    <source>
        <strain evidence="3 4">CCM 8649</strain>
    </source>
</reference>
<dbReference type="Pfam" id="PF01337">
    <property type="entry name" value="Barstar"/>
    <property type="match status" value="1"/>
</dbReference>
<dbReference type="Gene3D" id="3.30.370.10">
    <property type="entry name" value="Barstar-like"/>
    <property type="match status" value="1"/>
</dbReference>
<protein>
    <recommendedName>
        <fullName evidence="2">Barstar (barnase inhibitor) domain-containing protein</fullName>
    </recommendedName>
</protein>
<feature type="domain" description="Barstar (barnase inhibitor)" evidence="2">
    <location>
        <begin position="1"/>
        <end position="82"/>
    </location>
</feature>
<keyword evidence="4" id="KW-1185">Reference proteome</keyword>
<dbReference type="InterPro" id="IPR000468">
    <property type="entry name" value="Barstar"/>
</dbReference>